<proteinExistence type="predicted"/>
<dbReference type="Proteomes" id="UP000198937">
    <property type="component" value="Unassembled WGS sequence"/>
</dbReference>
<feature type="region of interest" description="Disordered" evidence="1">
    <location>
        <begin position="71"/>
        <end position="148"/>
    </location>
</feature>
<feature type="compositionally biased region" description="Basic and acidic residues" evidence="1">
    <location>
        <begin position="13"/>
        <end position="22"/>
    </location>
</feature>
<evidence type="ECO:0000256" key="1">
    <source>
        <dbReference type="SAM" id="MobiDB-lite"/>
    </source>
</evidence>
<evidence type="ECO:0000313" key="2">
    <source>
        <dbReference type="EMBL" id="SCL48409.1"/>
    </source>
</evidence>
<protein>
    <submittedName>
        <fullName evidence="2">Uncharacterized protein</fullName>
    </submittedName>
</protein>
<reference evidence="2 3" key="1">
    <citation type="submission" date="2016-06" db="EMBL/GenBank/DDBJ databases">
        <authorList>
            <person name="Kjaerup R.B."/>
            <person name="Dalgaard T.S."/>
            <person name="Juul-Madsen H.R."/>
        </authorList>
    </citation>
    <scope>NUCLEOTIDE SEQUENCE [LARGE SCALE GENOMIC DNA]</scope>
    <source>
        <strain evidence="2 3">DSM 45577</strain>
    </source>
</reference>
<dbReference type="RefSeq" id="WP_091434129.1">
    <property type="nucleotide sequence ID" value="NZ_BMMJ01000006.1"/>
</dbReference>
<name>A0A1C6U3F8_9ACTN</name>
<feature type="region of interest" description="Disordered" evidence="1">
    <location>
        <begin position="1"/>
        <end position="22"/>
    </location>
</feature>
<accession>A0A1C6U3F8</accession>
<dbReference type="EMBL" id="FMIA01000002">
    <property type="protein sequence ID" value="SCL48409.1"/>
    <property type="molecule type" value="Genomic_DNA"/>
</dbReference>
<feature type="compositionally biased region" description="Basic residues" evidence="1">
    <location>
        <begin position="1"/>
        <end position="12"/>
    </location>
</feature>
<sequence length="148" mass="15855">MAHRAQPKGRNRRPSDRTAVPDDVTDRLLWALAVDVAAAHQLGPDGACTNLQCRGQQGPCWALRTARRAEQHARRAPATLAPAPPPPSPRPVGVVRGRAPVPAPPRRFTGWFTPARPPAPLTRSAPVPDAVPPESRVYRHPPVAALAA</sequence>
<dbReference type="OrthoDB" id="3386956at2"/>
<dbReference type="AlphaFoldDB" id="A0A1C6U3F8"/>
<dbReference type="STRING" id="683228.GA0070617_0867"/>
<gene>
    <name evidence="2" type="ORF">GA0070617_0867</name>
</gene>
<feature type="compositionally biased region" description="Low complexity" evidence="1">
    <location>
        <begin position="91"/>
        <end position="100"/>
    </location>
</feature>
<keyword evidence="3" id="KW-1185">Reference proteome</keyword>
<evidence type="ECO:0000313" key="3">
    <source>
        <dbReference type="Proteomes" id="UP000198937"/>
    </source>
</evidence>
<organism evidence="2 3">
    <name type="scientific">Micromonospora yangpuensis</name>
    <dbReference type="NCBI Taxonomy" id="683228"/>
    <lineage>
        <taxon>Bacteria</taxon>
        <taxon>Bacillati</taxon>
        <taxon>Actinomycetota</taxon>
        <taxon>Actinomycetes</taxon>
        <taxon>Micromonosporales</taxon>
        <taxon>Micromonosporaceae</taxon>
        <taxon>Micromonospora</taxon>
    </lineage>
</organism>